<evidence type="ECO:0000313" key="1">
    <source>
        <dbReference type="EMBL" id="VDK20560.1"/>
    </source>
</evidence>
<dbReference type="Proteomes" id="UP000267096">
    <property type="component" value="Unassembled WGS sequence"/>
</dbReference>
<evidence type="ECO:0000313" key="3">
    <source>
        <dbReference type="WBParaSite" id="ASIM_0000291701-mRNA-1"/>
    </source>
</evidence>
<organism evidence="3">
    <name type="scientific">Anisakis simplex</name>
    <name type="common">Herring worm</name>
    <dbReference type="NCBI Taxonomy" id="6269"/>
    <lineage>
        <taxon>Eukaryota</taxon>
        <taxon>Metazoa</taxon>
        <taxon>Ecdysozoa</taxon>
        <taxon>Nematoda</taxon>
        <taxon>Chromadorea</taxon>
        <taxon>Rhabditida</taxon>
        <taxon>Spirurina</taxon>
        <taxon>Ascaridomorpha</taxon>
        <taxon>Ascaridoidea</taxon>
        <taxon>Anisakidae</taxon>
        <taxon>Anisakis</taxon>
        <taxon>Anisakis simplex complex</taxon>
    </lineage>
</organism>
<gene>
    <name evidence="1" type="ORF">ASIM_LOCUS2767</name>
</gene>
<accession>A0A0M3J5T4</accession>
<dbReference type="OrthoDB" id="5973346at2759"/>
<dbReference type="AlphaFoldDB" id="A0A0M3J5T4"/>
<sequence length="135" mass="15324">MNDDRKEESAKSNSDLLKRWWAMTMADKRPTPDPTKLVTVNELPMYAEDVPVQYSLVPAEPLPLQGQVSKVRKAIVHQYDQFAHRYQTADKAAKNSMRAVCGWSSSDNDNNYNNNSSDSLRIRAVCYGCLIDDIL</sequence>
<protein>
    <submittedName>
        <fullName evidence="1 3">Uncharacterized protein</fullName>
    </submittedName>
</protein>
<name>A0A0M3J5T4_ANISI</name>
<dbReference type="WBParaSite" id="ASIM_0000291701-mRNA-1">
    <property type="protein sequence ID" value="ASIM_0000291701-mRNA-1"/>
    <property type="gene ID" value="ASIM_0000291701"/>
</dbReference>
<proteinExistence type="predicted"/>
<reference evidence="1 2" key="2">
    <citation type="submission" date="2018-11" db="EMBL/GenBank/DDBJ databases">
        <authorList>
            <consortium name="Pathogen Informatics"/>
        </authorList>
    </citation>
    <scope>NUCLEOTIDE SEQUENCE [LARGE SCALE GENOMIC DNA]</scope>
</reference>
<keyword evidence="2" id="KW-1185">Reference proteome</keyword>
<evidence type="ECO:0000313" key="2">
    <source>
        <dbReference type="Proteomes" id="UP000267096"/>
    </source>
</evidence>
<dbReference type="EMBL" id="UYRR01003907">
    <property type="protein sequence ID" value="VDK20560.1"/>
    <property type="molecule type" value="Genomic_DNA"/>
</dbReference>
<reference evidence="3" key="1">
    <citation type="submission" date="2017-02" db="UniProtKB">
        <authorList>
            <consortium name="WormBaseParasite"/>
        </authorList>
    </citation>
    <scope>IDENTIFICATION</scope>
</reference>